<dbReference type="CDD" id="cd04301">
    <property type="entry name" value="NAT_SF"/>
    <property type="match status" value="1"/>
</dbReference>
<comment type="caution">
    <text evidence="2">The sequence shown here is derived from an EMBL/GenBank/DDBJ whole genome shotgun (WGS) entry which is preliminary data.</text>
</comment>
<feature type="domain" description="N-acetyltransferase" evidence="1">
    <location>
        <begin position="13"/>
        <end position="180"/>
    </location>
</feature>
<dbReference type="AlphaFoldDB" id="A0A4Y9YXS9"/>
<dbReference type="Proteomes" id="UP000298390">
    <property type="component" value="Unassembled WGS sequence"/>
</dbReference>
<dbReference type="Pfam" id="PF00583">
    <property type="entry name" value="Acetyltransf_1"/>
    <property type="match status" value="1"/>
</dbReference>
<dbReference type="SUPFAM" id="SSF55729">
    <property type="entry name" value="Acyl-CoA N-acyltransferases (Nat)"/>
    <property type="match status" value="1"/>
</dbReference>
<dbReference type="InterPro" id="IPR052523">
    <property type="entry name" value="Trichothecene_AcTrans"/>
</dbReference>
<evidence type="ECO:0000313" key="2">
    <source>
        <dbReference type="EMBL" id="TFY67072.1"/>
    </source>
</evidence>
<gene>
    <name evidence="2" type="ORF">EVJ58_g1854</name>
</gene>
<name>A0A4Y9YXS9_9APHY</name>
<protein>
    <recommendedName>
        <fullName evidence="1">N-acetyltransferase domain-containing protein</fullName>
    </recommendedName>
</protein>
<evidence type="ECO:0000313" key="3">
    <source>
        <dbReference type="Proteomes" id="UP000298390"/>
    </source>
</evidence>
<dbReference type="PANTHER" id="PTHR42791:SF1">
    <property type="entry name" value="N-ACETYLTRANSFERASE DOMAIN-CONTAINING PROTEIN"/>
    <property type="match status" value="1"/>
</dbReference>
<accession>A0A4Y9YXS9</accession>
<dbReference type="GO" id="GO:0016747">
    <property type="term" value="F:acyltransferase activity, transferring groups other than amino-acyl groups"/>
    <property type="evidence" value="ECO:0007669"/>
    <property type="project" value="InterPro"/>
</dbReference>
<dbReference type="Gene3D" id="3.40.630.30">
    <property type="match status" value="1"/>
</dbReference>
<dbReference type="EMBL" id="SEKV01000064">
    <property type="protein sequence ID" value="TFY67072.1"/>
    <property type="molecule type" value="Genomic_DNA"/>
</dbReference>
<dbReference type="InterPro" id="IPR016181">
    <property type="entry name" value="Acyl_CoA_acyltransferase"/>
</dbReference>
<organism evidence="2 3">
    <name type="scientific">Rhodofomes roseus</name>
    <dbReference type="NCBI Taxonomy" id="34475"/>
    <lineage>
        <taxon>Eukaryota</taxon>
        <taxon>Fungi</taxon>
        <taxon>Dikarya</taxon>
        <taxon>Basidiomycota</taxon>
        <taxon>Agaricomycotina</taxon>
        <taxon>Agaricomycetes</taxon>
        <taxon>Polyporales</taxon>
        <taxon>Rhodofomes</taxon>
    </lineage>
</organism>
<dbReference type="STRING" id="34475.A0A4Y9YXS9"/>
<proteinExistence type="predicted"/>
<sequence>MARAMIRAATLDGEIYTAAEQSDRILGYAVWMPPGQDLLSTPEQRKLGWDDFFEHVSQRGKDWFTKTYATEVSAFMAGIFGPTVGHSFSMNVRSSSSRKGKVDSWYLNIIMVHPDYHRRGIATKLVDVVRSKAAANGDTMALSTSSTRNVPIYKALHFDLVGEKMIPSPWGDWPLYVFIQKIAGTE</sequence>
<dbReference type="PROSITE" id="PS51186">
    <property type="entry name" value="GNAT"/>
    <property type="match status" value="1"/>
</dbReference>
<dbReference type="PANTHER" id="PTHR42791">
    <property type="entry name" value="GNAT FAMILY ACETYLTRANSFERASE"/>
    <property type="match status" value="1"/>
</dbReference>
<dbReference type="InterPro" id="IPR000182">
    <property type="entry name" value="GNAT_dom"/>
</dbReference>
<reference evidence="2 3" key="1">
    <citation type="submission" date="2019-01" db="EMBL/GenBank/DDBJ databases">
        <title>Genome sequencing of the rare red list fungi Fomitopsis rosea.</title>
        <authorList>
            <person name="Buettner E."/>
            <person name="Kellner H."/>
        </authorList>
    </citation>
    <scope>NUCLEOTIDE SEQUENCE [LARGE SCALE GENOMIC DNA]</scope>
    <source>
        <strain evidence="2 3">DSM 105464</strain>
    </source>
</reference>
<evidence type="ECO:0000259" key="1">
    <source>
        <dbReference type="PROSITE" id="PS51186"/>
    </source>
</evidence>